<name>A0A147BCT8_IXORI</name>
<dbReference type="PANTHER" id="PTHR47456:SF1">
    <property type="entry name" value="PHD-TYPE DOMAIN-CONTAINING PROTEIN"/>
    <property type="match status" value="1"/>
</dbReference>
<reference evidence="2" key="1">
    <citation type="journal article" date="2018" name="PLoS Negl. Trop. Dis.">
        <title>Sialome diversity of ticks revealed by RNAseq of single tick salivary glands.</title>
        <authorList>
            <person name="Perner J."/>
            <person name="Kropackova S."/>
            <person name="Kopacek P."/>
            <person name="Ribeiro J.M."/>
        </authorList>
    </citation>
    <scope>NUCLEOTIDE SEQUENCE</scope>
    <source>
        <strain evidence="2">Siblings of single egg batch collected in Ceske Budejovice</strain>
        <tissue evidence="2">Salivary glands</tissue>
    </source>
</reference>
<feature type="non-terminal residue" evidence="2">
    <location>
        <position position="1"/>
    </location>
</feature>
<feature type="compositionally biased region" description="Polar residues" evidence="1">
    <location>
        <begin position="195"/>
        <end position="220"/>
    </location>
</feature>
<dbReference type="InterPro" id="IPR029309">
    <property type="entry name" value="CaRF"/>
</dbReference>
<dbReference type="EMBL" id="GEGO01006817">
    <property type="protein sequence ID" value="JAR88587.1"/>
    <property type="molecule type" value="Transcribed_RNA"/>
</dbReference>
<dbReference type="Pfam" id="PF15299">
    <property type="entry name" value="ALS2CR8"/>
    <property type="match status" value="1"/>
</dbReference>
<dbReference type="GO" id="GO:0003700">
    <property type="term" value="F:DNA-binding transcription factor activity"/>
    <property type="evidence" value="ECO:0007669"/>
    <property type="project" value="InterPro"/>
</dbReference>
<feature type="region of interest" description="Disordered" evidence="1">
    <location>
        <begin position="186"/>
        <end position="220"/>
    </location>
</feature>
<accession>A0A147BCT8</accession>
<organism evidence="2">
    <name type="scientific">Ixodes ricinus</name>
    <name type="common">Common tick</name>
    <name type="synonym">Acarus ricinus</name>
    <dbReference type="NCBI Taxonomy" id="34613"/>
    <lineage>
        <taxon>Eukaryota</taxon>
        <taxon>Metazoa</taxon>
        <taxon>Ecdysozoa</taxon>
        <taxon>Arthropoda</taxon>
        <taxon>Chelicerata</taxon>
        <taxon>Arachnida</taxon>
        <taxon>Acari</taxon>
        <taxon>Parasitiformes</taxon>
        <taxon>Ixodida</taxon>
        <taxon>Ixodoidea</taxon>
        <taxon>Ixodidae</taxon>
        <taxon>Ixodinae</taxon>
        <taxon>Ixodes</taxon>
    </lineage>
</organism>
<proteinExistence type="predicted"/>
<evidence type="ECO:0000313" key="2">
    <source>
        <dbReference type="EMBL" id="JAR88587.1"/>
    </source>
</evidence>
<dbReference type="AlphaFoldDB" id="A0A147BCT8"/>
<dbReference type="PANTHER" id="PTHR47456">
    <property type="entry name" value="PHD-TYPE DOMAIN-CONTAINING PROTEIN"/>
    <property type="match status" value="1"/>
</dbReference>
<sequence>FRRTKTKLQKTKKKGCVASMQLKVIEIFPDFKVEEAEGTSKHQLKRLKTAQLARLTEALSLGQALETHKMIFLTMSRKSCHTGHDFSVFTNFGQAVDASVSRRIRDLVREGITSVPEVRERLRHYVEDVLFAGKPPPDPSCRAFYPTDANLGNHIQVALRQERCRDLDQEVAAPFFDCRSGTPPAIDTVDGLSQGGSNIQSPESEAETQQLGRSSLPTRKTNNLSKLRGSLLDDSEKVKGMAMYCIDREKLEKAHLYLIEAQKLLLEGTPTSGGIVVQGLPTEGCSGGRKRKLVRSSTSCGTSALKTLKLTTLEHCYNRR</sequence>
<evidence type="ECO:0000256" key="1">
    <source>
        <dbReference type="SAM" id="MobiDB-lite"/>
    </source>
</evidence>
<protein>
    <submittedName>
        <fullName evidence="2">Uncharacterized protein</fullName>
    </submittedName>
</protein>